<feature type="transmembrane region" description="Helical" evidence="7">
    <location>
        <begin position="145"/>
        <end position="169"/>
    </location>
</feature>
<feature type="transmembrane region" description="Helical" evidence="7">
    <location>
        <begin position="204"/>
        <end position="220"/>
    </location>
</feature>
<keyword evidence="4 9" id="KW-0378">Hydrolase</keyword>
<feature type="transmembrane region" description="Helical" evidence="7">
    <location>
        <begin position="73"/>
        <end position="92"/>
    </location>
</feature>
<reference evidence="9 10" key="1">
    <citation type="submission" date="2017-02" db="EMBL/GenBank/DDBJ databases">
        <authorList>
            <person name="Peterson S.W."/>
        </authorList>
    </citation>
    <scope>NUCLEOTIDE SEQUENCE [LARGE SCALE GENOMIC DNA]</scope>
    <source>
        <strain evidence="9">C6</strain>
    </source>
</reference>
<accession>A0A1R7Q8H5</accession>
<keyword evidence="5 7" id="KW-1133">Transmembrane helix</keyword>
<sequence length="271" mass="30299">MTELTPPQIKTKFDVHLWWITAVIIAVNVGLFFWQILHGMDVSNPSTADAIRWGADYAPLTFLAEPMRLLSSMFFHFGLVHLMLNMWALYIFGSVLEQMFGRVYFVALYVLAGLMGSLLSGYIAIQDSYELIRVGLANPELLPRVGAGASGAVMGLGAALTVLSLLPMLPRQRFILDKKTLLIVMGINLAMGFMISGINNAAHIGGMLMGAVLAALWYLSQKTQQRWIMPLSLVLAACGSYWFYLHCQNLVVYIQPLWSEVLMMMRQQLNF</sequence>
<dbReference type="GO" id="GO:0004252">
    <property type="term" value="F:serine-type endopeptidase activity"/>
    <property type="evidence" value="ECO:0007669"/>
    <property type="project" value="InterPro"/>
</dbReference>
<evidence type="ECO:0000256" key="3">
    <source>
        <dbReference type="ARBA" id="ARBA00022692"/>
    </source>
</evidence>
<evidence type="ECO:0000313" key="10">
    <source>
        <dbReference type="Proteomes" id="UP000196240"/>
    </source>
</evidence>
<dbReference type="Gene3D" id="1.20.1540.10">
    <property type="entry name" value="Rhomboid-like"/>
    <property type="match status" value="1"/>
</dbReference>
<dbReference type="InterPro" id="IPR050925">
    <property type="entry name" value="Rhomboid_protease_S54"/>
</dbReference>
<evidence type="ECO:0000259" key="8">
    <source>
        <dbReference type="Pfam" id="PF01694"/>
    </source>
</evidence>
<dbReference type="GO" id="GO:0006508">
    <property type="term" value="P:proteolysis"/>
    <property type="evidence" value="ECO:0007669"/>
    <property type="project" value="UniProtKB-KW"/>
</dbReference>
<evidence type="ECO:0000256" key="7">
    <source>
        <dbReference type="SAM" id="Phobius"/>
    </source>
</evidence>
<feature type="transmembrane region" description="Helical" evidence="7">
    <location>
        <begin position="181"/>
        <end position="198"/>
    </location>
</feature>
<keyword evidence="3 7" id="KW-0812">Transmembrane</keyword>
<evidence type="ECO:0000256" key="5">
    <source>
        <dbReference type="ARBA" id="ARBA00022989"/>
    </source>
</evidence>
<organism evidence="9 10">
    <name type="scientific">Acinetobacter johnsonii</name>
    <dbReference type="NCBI Taxonomy" id="40214"/>
    <lineage>
        <taxon>Bacteria</taxon>
        <taxon>Pseudomonadati</taxon>
        <taxon>Pseudomonadota</taxon>
        <taxon>Gammaproteobacteria</taxon>
        <taxon>Moraxellales</taxon>
        <taxon>Moraxellaceae</taxon>
        <taxon>Acinetobacter</taxon>
    </lineage>
</organism>
<evidence type="ECO:0000256" key="2">
    <source>
        <dbReference type="ARBA" id="ARBA00009045"/>
    </source>
</evidence>
<dbReference type="Proteomes" id="UP000196240">
    <property type="component" value="Unassembled WGS sequence"/>
</dbReference>
<dbReference type="PANTHER" id="PTHR43731:SF14">
    <property type="entry name" value="PRESENILIN-ASSOCIATED RHOMBOID-LIKE PROTEIN, MITOCHONDRIAL"/>
    <property type="match status" value="1"/>
</dbReference>
<name>A0A1R7Q8H5_ACIJO</name>
<feature type="transmembrane region" description="Helical" evidence="7">
    <location>
        <begin position="104"/>
        <end position="125"/>
    </location>
</feature>
<dbReference type="RefSeq" id="WP_087010521.1">
    <property type="nucleotide sequence ID" value="NZ_FUUY01000001.1"/>
</dbReference>
<protein>
    <submittedName>
        <fullName evidence="9">Rhomboid protease AarA</fullName>
        <ecNumber evidence="9">3.4.21.105</ecNumber>
    </submittedName>
</protein>
<evidence type="ECO:0000313" key="9">
    <source>
        <dbReference type="EMBL" id="SJX20554.1"/>
    </source>
</evidence>
<proteinExistence type="inferred from homology"/>
<dbReference type="InterPro" id="IPR035952">
    <property type="entry name" value="Rhomboid-like_sf"/>
</dbReference>
<dbReference type="Pfam" id="PF01694">
    <property type="entry name" value="Rhomboid"/>
    <property type="match status" value="1"/>
</dbReference>
<feature type="transmembrane region" description="Helical" evidence="7">
    <location>
        <begin position="17"/>
        <end position="37"/>
    </location>
</feature>
<feature type="transmembrane region" description="Helical" evidence="7">
    <location>
        <begin position="227"/>
        <end position="245"/>
    </location>
</feature>
<dbReference type="GO" id="GO:0016020">
    <property type="term" value="C:membrane"/>
    <property type="evidence" value="ECO:0007669"/>
    <property type="project" value="UniProtKB-SubCell"/>
</dbReference>
<dbReference type="EC" id="3.4.21.105" evidence="9"/>
<evidence type="ECO:0000256" key="6">
    <source>
        <dbReference type="ARBA" id="ARBA00023136"/>
    </source>
</evidence>
<dbReference type="AlphaFoldDB" id="A0A1R7Q8H5"/>
<evidence type="ECO:0000256" key="4">
    <source>
        <dbReference type="ARBA" id="ARBA00022801"/>
    </source>
</evidence>
<dbReference type="EMBL" id="FUUY01000001">
    <property type="protein sequence ID" value="SJX20554.1"/>
    <property type="molecule type" value="Genomic_DNA"/>
</dbReference>
<dbReference type="PANTHER" id="PTHR43731">
    <property type="entry name" value="RHOMBOID PROTEASE"/>
    <property type="match status" value="1"/>
</dbReference>
<gene>
    <name evidence="9" type="primary">aarA</name>
    <name evidence="9" type="ORF">ACNJC6_00142</name>
</gene>
<comment type="subcellular location">
    <subcellularLocation>
        <location evidence="1">Membrane</location>
        <topology evidence="1">Multi-pass membrane protein</topology>
    </subcellularLocation>
</comment>
<keyword evidence="6 7" id="KW-0472">Membrane</keyword>
<dbReference type="InterPro" id="IPR022764">
    <property type="entry name" value="Peptidase_S54_rhomboid_dom"/>
</dbReference>
<evidence type="ECO:0000256" key="1">
    <source>
        <dbReference type="ARBA" id="ARBA00004141"/>
    </source>
</evidence>
<keyword evidence="9" id="KW-0645">Protease</keyword>
<feature type="domain" description="Peptidase S54 rhomboid" evidence="8">
    <location>
        <begin position="65"/>
        <end position="216"/>
    </location>
</feature>
<dbReference type="SUPFAM" id="SSF144091">
    <property type="entry name" value="Rhomboid-like"/>
    <property type="match status" value="1"/>
</dbReference>
<comment type="similarity">
    <text evidence="2">Belongs to the peptidase S54 family.</text>
</comment>